<dbReference type="EMBL" id="JANWOI010000003">
    <property type="protein sequence ID" value="MDA5193975.1"/>
    <property type="molecule type" value="Genomic_DNA"/>
</dbReference>
<dbReference type="RefSeq" id="WP_274943682.1">
    <property type="nucleotide sequence ID" value="NZ_JANWOI010000003.1"/>
</dbReference>
<dbReference type="InterPro" id="IPR052186">
    <property type="entry name" value="Hydantoin_racemase-like"/>
</dbReference>
<name>A0A9X3TYD3_9PROT</name>
<dbReference type="InterPro" id="IPR053714">
    <property type="entry name" value="Iso_Racemase_Enz_sf"/>
</dbReference>
<dbReference type="PANTHER" id="PTHR28047">
    <property type="entry name" value="PROTEIN DCG1"/>
    <property type="match status" value="1"/>
</dbReference>
<sequence length="274" mass="29986">MLINTKEKRILVITPALASEEFSFFDQSVPAFSKKNVVEVEHIFIETGTGSIENYIDDALVTPATIIAAIKAEQKGFDGIIINCMCDPAVHAVREAVSIPVSGTAEIAMHMASILGHKFGYIDVLDTSRTMVSDQVARYGLESRYGVFRSVNVPVLEIENDKDKVTEDLVNEAMEAVIKDHADVIVLGCGAFLGCDLAIREAFFKKFKKFLSGPGRERGLSPVPVIDPLPLAINVMTALVLSELSTSKLAYPYPQNKKPMVGYNMPEGLYLSKL</sequence>
<keyword evidence="3" id="KW-1185">Reference proteome</keyword>
<reference evidence="2" key="2">
    <citation type="journal article" date="2023" name="Syst. Appl. Microbiol.">
        <title>Govania unica gen. nov., sp. nov., a rare biosphere bacterium that represents a novel family in the class Alphaproteobacteria.</title>
        <authorList>
            <person name="Vandamme P."/>
            <person name="Peeters C."/>
            <person name="Hettiarachchi A."/>
            <person name="Cnockaert M."/>
            <person name="Carlier A."/>
        </authorList>
    </citation>
    <scope>NUCLEOTIDE SEQUENCE</scope>
    <source>
        <strain evidence="2">LMG 31809</strain>
    </source>
</reference>
<evidence type="ECO:0000313" key="2">
    <source>
        <dbReference type="EMBL" id="MDA5193975.1"/>
    </source>
</evidence>
<dbReference type="Gene3D" id="3.40.50.12500">
    <property type="match status" value="1"/>
</dbReference>
<dbReference type="PANTHER" id="PTHR28047:SF5">
    <property type="entry name" value="PROTEIN DCG1"/>
    <property type="match status" value="1"/>
</dbReference>
<evidence type="ECO:0000256" key="1">
    <source>
        <dbReference type="ARBA" id="ARBA00038414"/>
    </source>
</evidence>
<dbReference type="Proteomes" id="UP001141619">
    <property type="component" value="Unassembled WGS sequence"/>
</dbReference>
<accession>A0A9X3TYD3</accession>
<dbReference type="GO" id="GO:0047661">
    <property type="term" value="F:amino-acid racemase activity"/>
    <property type="evidence" value="ECO:0007669"/>
    <property type="project" value="InterPro"/>
</dbReference>
<dbReference type="InterPro" id="IPR015942">
    <property type="entry name" value="Asp/Glu/hydantoin_racemase"/>
</dbReference>
<evidence type="ECO:0000313" key="3">
    <source>
        <dbReference type="Proteomes" id="UP001141619"/>
    </source>
</evidence>
<comment type="similarity">
    <text evidence="1">Belongs to the HyuE racemase family.</text>
</comment>
<proteinExistence type="inferred from homology"/>
<comment type="caution">
    <text evidence="2">The sequence shown here is derived from an EMBL/GenBank/DDBJ whole genome shotgun (WGS) entry which is preliminary data.</text>
</comment>
<dbReference type="AlphaFoldDB" id="A0A9X3TYD3"/>
<protein>
    <submittedName>
        <fullName evidence="2">Aspartate/glutamate racemase family protein</fullName>
    </submittedName>
</protein>
<dbReference type="Pfam" id="PF01177">
    <property type="entry name" value="Asp_Glu_race"/>
    <property type="match status" value="1"/>
</dbReference>
<gene>
    <name evidence="2" type="ORF">NYP16_08430</name>
</gene>
<reference evidence="2" key="1">
    <citation type="submission" date="2022-08" db="EMBL/GenBank/DDBJ databases">
        <authorList>
            <person name="Vandamme P."/>
            <person name="Hettiarachchi A."/>
            <person name="Peeters C."/>
            <person name="Cnockaert M."/>
            <person name="Carlier A."/>
        </authorList>
    </citation>
    <scope>NUCLEOTIDE SEQUENCE</scope>
    <source>
        <strain evidence="2">LMG 31809</strain>
    </source>
</reference>
<organism evidence="2 3">
    <name type="scientific">Govanella unica</name>
    <dbReference type="NCBI Taxonomy" id="2975056"/>
    <lineage>
        <taxon>Bacteria</taxon>
        <taxon>Pseudomonadati</taxon>
        <taxon>Pseudomonadota</taxon>
        <taxon>Alphaproteobacteria</taxon>
        <taxon>Emcibacterales</taxon>
        <taxon>Govanellaceae</taxon>
        <taxon>Govanella</taxon>
    </lineage>
</organism>